<dbReference type="Pfam" id="PF02941">
    <property type="entry name" value="FeThRed_A"/>
    <property type="match status" value="1"/>
</dbReference>
<feature type="domain" description="Ferredoxin thioredoxin reductase alpha chain" evidence="5">
    <location>
        <begin position="129"/>
        <end position="198"/>
    </location>
</feature>
<keyword evidence="7" id="KW-1185">Reference proteome</keyword>
<proteinExistence type="inferred from homology"/>
<dbReference type="InterPro" id="IPR008990">
    <property type="entry name" value="Elect_transpt_acc-like_dom_sf"/>
</dbReference>
<keyword evidence="1" id="KW-0560">Oxidoreductase</keyword>
<evidence type="ECO:0000313" key="7">
    <source>
        <dbReference type="Proteomes" id="UP001642260"/>
    </source>
</evidence>
<evidence type="ECO:0000313" key="6">
    <source>
        <dbReference type="EMBL" id="CAH8313147.1"/>
    </source>
</evidence>
<evidence type="ECO:0000259" key="5">
    <source>
        <dbReference type="Pfam" id="PF02941"/>
    </source>
</evidence>
<comment type="function">
    <text evidence="3">Variable subunit of the ferredoxin-thioredoxin reductase (FTR), which catalyzes the two-electron reduction of thioredoxins by the electrons provided by reduced ferredoxin.</text>
</comment>
<sequence>MSRRLVSGMIHLGHHPSSSPACSSPSLLSVARLQHHSSLSSLVSTAIISSRSQMTNSVALSPAFSPAVLPPSATSAYKSPIISQSLSLFSSQSRIKRPRSIKTICCNTAVKSADLSSEEEMEADAKAKVGCRVKVTAPLKVYHVNHVPEVDLEGKLKDYVAVWKGKGISANLPYKVDSCKEVEGRGNVKFVAHLKDDEFELI</sequence>
<dbReference type="Proteomes" id="UP001642260">
    <property type="component" value="Unassembled WGS sequence"/>
</dbReference>
<evidence type="ECO:0000256" key="2">
    <source>
        <dbReference type="ARBA" id="ARBA00026011"/>
    </source>
</evidence>
<reference evidence="6 7" key="1">
    <citation type="submission" date="2022-03" db="EMBL/GenBank/DDBJ databases">
        <authorList>
            <person name="Macdonald S."/>
            <person name="Ahmed S."/>
            <person name="Newling K."/>
        </authorList>
    </citation>
    <scope>NUCLEOTIDE SEQUENCE [LARGE SCALE GENOMIC DNA]</scope>
</reference>
<gene>
    <name evidence="6" type="ORF">ERUC_LOCUS6571</name>
</gene>
<name>A0ABC8J4J1_ERUVS</name>
<dbReference type="EMBL" id="CAKOAT010076933">
    <property type="protein sequence ID" value="CAH8313147.1"/>
    <property type="molecule type" value="Genomic_DNA"/>
</dbReference>
<organism evidence="6 7">
    <name type="scientific">Eruca vesicaria subsp. sativa</name>
    <name type="common">Garden rocket</name>
    <name type="synonym">Eruca sativa</name>
    <dbReference type="NCBI Taxonomy" id="29727"/>
    <lineage>
        <taxon>Eukaryota</taxon>
        <taxon>Viridiplantae</taxon>
        <taxon>Streptophyta</taxon>
        <taxon>Embryophyta</taxon>
        <taxon>Tracheophyta</taxon>
        <taxon>Spermatophyta</taxon>
        <taxon>Magnoliopsida</taxon>
        <taxon>eudicotyledons</taxon>
        <taxon>Gunneridae</taxon>
        <taxon>Pentapetalae</taxon>
        <taxon>rosids</taxon>
        <taxon>malvids</taxon>
        <taxon>Brassicales</taxon>
        <taxon>Brassicaceae</taxon>
        <taxon>Brassiceae</taxon>
        <taxon>Eruca</taxon>
    </lineage>
</organism>
<accession>A0ABC8J4J1</accession>
<comment type="subunit">
    <text evidence="2">Heterodimer of subunit A (variable subunit) and subunit B (catalytic subunit). Heterodimeric FTR forms a complex with ferredoxin and thioredoxin.</text>
</comment>
<dbReference type="Gene3D" id="2.30.30.50">
    <property type="match status" value="1"/>
</dbReference>
<comment type="caution">
    <text evidence="6">The sequence shown here is derived from an EMBL/GenBank/DDBJ whole genome shotgun (WGS) entry which is preliminary data.</text>
</comment>
<dbReference type="SUPFAM" id="SSF50090">
    <property type="entry name" value="Electron transport accessory proteins"/>
    <property type="match status" value="1"/>
</dbReference>
<evidence type="ECO:0000256" key="1">
    <source>
        <dbReference type="ARBA" id="ARBA00023002"/>
    </source>
</evidence>
<dbReference type="InterPro" id="IPR044166">
    <property type="entry name" value="FTRV"/>
</dbReference>
<protein>
    <recommendedName>
        <fullName evidence="5">Ferredoxin thioredoxin reductase alpha chain domain-containing protein</fullName>
    </recommendedName>
</protein>
<dbReference type="PANTHER" id="PTHR46937:SF4">
    <property type="entry name" value="FERREDOXIN-THIOREDOXIN REDUCTASE SUBUNIT A1, CHLOROPLASTIC"/>
    <property type="match status" value="1"/>
</dbReference>
<dbReference type="GO" id="GO:0016491">
    <property type="term" value="F:oxidoreductase activity"/>
    <property type="evidence" value="ECO:0007669"/>
    <property type="project" value="UniProtKB-KW"/>
</dbReference>
<dbReference type="PANTHER" id="PTHR46937">
    <property type="entry name" value="FERREDOXIN-THIOREDOXIN REDUCTASE, VARIABLE CHAIN"/>
    <property type="match status" value="1"/>
</dbReference>
<dbReference type="AlphaFoldDB" id="A0ABC8J4J1"/>
<evidence type="ECO:0000256" key="3">
    <source>
        <dbReference type="ARBA" id="ARBA00034474"/>
    </source>
</evidence>
<evidence type="ECO:0000256" key="4">
    <source>
        <dbReference type="ARBA" id="ARBA00034490"/>
    </source>
</evidence>
<dbReference type="InterPro" id="IPR004207">
    <property type="entry name" value="Fd_thioredoxin_Rdtase_alpha"/>
</dbReference>
<comment type="similarity">
    <text evidence="4">Belongs to the ferredoxin thioredoxin reductase alpha subunit family.</text>
</comment>